<evidence type="ECO:0000313" key="5">
    <source>
        <dbReference type="Proteomes" id="UP000530928"/>
    </source>
</evidence>
<keyword evidence="3" id="KW-0472">Membrane</keyword>
<dbReference type="RefSeq" id="WP_181610592.1">
    <property type="nucleotide sequence ID" value="NZ_BAABAM010000002.1"/>
</dbReference>
<comment type="caution">
    <text evidence="4">The sequence shown here is derived from an EMBL/GenBank/DDBJ whole genome shotgun (WGS) entry which is preliminary data.</text>
</comment>
<dbReference type="Proteomes" id="UP000530928">
    <property type="component" value="Unassembled WGS sequence"/>
</dbReference>
<accession>A0A7W0CJ21</accession>
<name>A0A7W0CJ21_9ACTN</name>
<keyword evidence="1" id="KW-0805">Transcription regulation</keyword>
<evidence type="ECO:0008006" key="6">
    <source>
        <dbReference type="Google" id="ProtNLM"/>
    </source>
</evidence>
<keyword evidence="2" id="KW-0804">Transcription</keyword>
<evidence type="ECO:0000256" key="2">
    <source>
        <dbReference type="ARBA" id="ARBA00023163"/>
    </source>
</evidence>
<protein>
    <recommendedName>
        <fullName evidence="6">Zf-HC2 domain-containing protein</fullName>
    </recommendedName>
</protein>
<dbReference type="InterPro" id="IPR041916">
    <property type="entry name" value="Anti_sigma_zinc_sf"/>
</dbReference>
<dbReference type="Gene3D" id="1.10.10.1320">
    <property type="entry name" value="Anti-sigma factor, zinc-finger domain"/>
    <property type="match status" value="1"/>
</dbReference>
<evidence type="ECO:0000313" key="4">
    <source>
        <dbReference type="EMBL" id="MBA2891830.1"/>
    </source>
</evidence>
<reference evidence="4 5" key="1">
    <citation type="submission" date="2020-07" db="EMBL/GenBank/DDBJ databases">
        <title>Genomic Encyclopedia of Type Strains, Phase IV (KMG-IV): sequencing the most valuable type-strain genomes for metagenomic binning, comparative biology and taxonomic classification.</title>
        <authorList>
            <person name="Goeker M."/>
        </authorList>
    </citation>
    <scope>NUCLEOTIDE SEQUENCE [LARGE SCALE GENOMIC DNA]</scope>
    <source>
        <strain evidence="4 5">DSM 45533</strain>
    </source>
</reference>
<keyword evidence="3" id="KW-0812">Transmembrane</keyword>
<dbReference type="AlphaFoldDB" id="A0A7W0CJ21"/>
<dbReference type="EMBL" id="JACDUR010000003">
    <property type="protein sequence ID" value="MBA2891830.1"/>
    <property type="molecule type" value="Genomic_DNA"/>
</dbReference>
<evidence type="ECO:0000256" key="1">
    <source>
        <dbReference type="ARBA" id="ARBA00023015"/>
    </source>
</evidence>
<sequence length="264" mass="27624">MTGDTHYDLEILAELAEDLLDAATALRVREHLAVCDPCGERLADLAAVREVLAATPSVSMPIGVAKRIDMALAAERAPVGLLDVELLDPPPQLGVVSDDGTIVPARPSRRRARRWILPASAAAAAAAVIGSVALSSLATGGGSNVAATPLIATGEPTTPAALAYSLTESNWNYSNADLQRNLYGSLGPAPAAVGATERAEAARCVSAVLKRTGHQPFAIDRAFYNGSEALIMASWKDQVLGRVYVDVVDQTSCKALRKTSIATW</sequence>
<keyword evidence="5" id="KW-1185">Reference proteome</keyword>
<gene>
    <name evidence="4" type="ORF">HNR30_003171</name>
</gene>
<proteinExistence type="predicted"/>
<evidence type="ECO:0000256" key="3">
    <source>
        <dbReference type="SAM" id="Phobius"/>
    </source>
</evidence>
<organism evidence="4 5">
    <name type="scientific">Nonomuraea soli</name>
    <dbReference type="NCBI Taxonomy" id="1032476"/>
    <lineage>
        <taxon>Bacteria</taxon>
        <taxon>Bacillati</taxon>
        <taxon>Actinomycetota</taxon>
        <taxon>Actinomycetes</taxon>
        <taxon>Streptosporangiales</taxon>
        <taxon>Streptosporangiaceae</taxon>
        <taxon>Nonomuraea</taxon>
    </lineage>
</organism>
<feature type="transmembrane region" description="Helical" evidence="3">
    <location>
        <begin position="115"/>
        <end position="134"/>
    </location>
</feature>
<keyword evidence="3" id="KW-1133">Transmembrane helix</keyword>